<reference evidence="1" key="1">
    <citation type="submission" date="2024-02" db="EMBL/GenBank/DDBJ databases">
        <authorList>
            <consortium name="ELIXIR-Norway"/>
            <consortium name="Elixir Norway"/>
        </authorList>
    </citation>
    <scope>NUCLEOTIDE SEQUENCE</scope>
</reference>
<organism evidence="1 2">
    <name type="scientific">Sphagnum jensenii</name>
    <dbReference type="NCBI Taxonomy" id="128206"/>
    <lineage>
        <taxon>Eukaryota</taxon>
        <taxon>Viridiplantae</taxon>
        <taxon>Streptophyta</taxon>
        <taxon>Embryophyta</taxon>
        <taxon>Bryophyta</taxon>
        <taxon>Sphagnophytina</taxon>
        <taxon>Sphagnopsida</taxon>
        <taxon>Sphagnales</taxon>
        <taxon>Sphagnaceae</taxon>
        <taxon>Sphagnum</taxon>
    </lineage>
</organism>
<accession>A0ABP0XKR6</accession>
<protein>
    <submittedName>
        <fullName evidence="1">Uncharacterized protein</fullName>
    </submittedName>
</protein>
<gene>
    <name evidence="1" type="ORF">CSSPJE1EN1_LOCUS24720</name>
</gene>
<proteinExistence type="predicted"/>
<evidence type="ECO:0000313" key="1">
    <source>
        <dbReference type="EMBL" id="CAK9279242.1"/>
    </source>
</evidence>
<evidence type="ECO:0000313" key="2">
    <source>
        <dbReference type="Proteomes" id="UP001497444"/>
    </source>
</evidence>
<keyword evidence="2" id="KW-1185">Reference proteome</keyword>
<dbReference type="Proteomes" id="UP001497444">
    <property type="component" value="Chromosome 9"/>
</dbReference>
<dbReference type="EMBL" id="OZ020104">
    <property type="protein sequence ID" value="CAK9279242.1"/>
    <property type="molecule type" value="Genomic_DNA"/>
</dbReference>
<name>A0ABP0XKR6_9BRYO</name>
<sequence>MAYAYGRHSLKNCKCKKEKGTKLLMGFEFAISSIFSLWRNEFSPGMMCPEQSTHHQQCVPNNQQINRIVSGFKSDERSGIRVRVLGLLTLDGTCNMQLDAD</sequence>